<protein>
    <submittedName>
        <fullName evidence="2">Uncharacterized protein</fullName>
    </submittedName>
</protein>
<evidence type="ECO:0000313" key="2">
    <source>
        <dbReference type="EMBL" id="GAI36822.1"/>
    </source>
</evidence>
<dbReference type="AlphaFoldDB" id="X1MYK9"/>
<name>X1MYK9_9ZZZZ</name>
<keyword evidence="1" id="KW-0812">Transmembrane</keyword>
<organism evidence="2">
    <name type="scientific">marine sediment metagenome</name>
    <dbReference type="NCBI Taxonomy" id="412755"/>
    <lineage>
        <taxon>unclassified sequences</taxon>
        <taxon>metagenomes</taxon>
        <taxon>ecological metagenomes</taxon>
    </lineage>
</organism>
<feature type="transmembrane region" description="Helical" evidence="1">
    <location>
        <begin position="7"/>
        <end position="30"/>
    </location>
</feature>
<feature type="transmembrane region" description="Helical" evidence="1">
    <location>
        <begin position="36"/>
        <end position="58"/>
    </location>
</feature>
<dbReference type="EMBL" id="BARV01028724">
    <property type="protein sequence ID" value="GAI36822.1"/>
    <property type="molecule type" value="Genomic_DNA"/>
</dbReference>
<keyword evidence="1" id="KW-0472">Membrane</keyword>
<comment type="caution">
    <text evidence="2">The sequence shown here is derived from an EMBL/GenBank/DDBJ whole genome shotgun (WGS) entry which is preliminary data.</text>
</comment>
<gene>
    <name evidence="2" type="ORF">S06H3_45922</name>
</gene>
<reference evidence="2" key="1">
    <citation type="journal article" date="2014" name="Front. Microbiol.">
        <title>High frequency of phylogenetically diverse reductive dehalogenase-homologous genes in deep subseafloor sedimentary metagenomes.</title>
        <authorList>
            <person name="Kawai M."/>
            <person name="Futagami T."/>
            <person name="Toyoda A."/>
            <person name="Takaki Y."/>
            <person name="Nishi S."/>
            <person name="Hori S."/>
            <person name="Arai W."/>
            <person name="Tsubouchi T."/>
            <person name="Morono Y."/>
            <person name="Uchiyama I."/>
            <person name="Ito T."/>
            <person name="Fujiyama A."/>
            <person name="Inagaki F."/>
            <person name="Takami H."/>
        </authorList>
    </citation>
    <scope>NUCLEOTIDE SEQUENCE</scope>
    <source>
        <strain evidence="2">Expedition CK06-06</strain>
    </source>
</reference>
<evidence type="ECO:0000256" key="1">
    <source>
        <dbReference type="SAM" id="Phobius"/>
    </source>
</evidence>
<proteinExistence type="predicted"/>
<sequence>MKILMKGLCNIGVVTVYLSGGIFLMGMLLTLHYGNLIAGIPLIVVGVVGTVIIGYGSARM</sequence>
<accession>X1MYK9</accession>
<keyword evidence="1" id="KW-1133">Transmembrane helix</keyword>